<dbReference type="EMBL" id="FMWG01000002">
    <property type="protein sequence ID" value="SCZ53923.1"/>
    <property type="molecule type" value="Genomic_DNA"/>
</dbReference>
<dbReference type="RefSeq" id="WP_090216330.1">
    <property type="nucleotide sequence ID" value="NZ_FMWG01000002.1"/>
</dbReference>
<dbReference type="SUPFAM" id="SSF53800">
    <property type="entry name" value="Chelatase"/>
    <property type="match status" value="1"/>
</dbReference>
<dbReference type="STRING" id="1156985.SAMN04488118_102212"/>
<evidence type="ECO:0000256" key="2">
    <source>
        <dbReference type="ARBA" id="ARBA00023239"/>
    </source>
</evidence>
<evidence type="ECO:0000313" key="3">
    <source>
        <dbReference type="EMBL" id="SCZ53923.1"/>
    </source>
</evidence>
<proteinExistence type="predicted"/>
<dbReference type="GO" id="GO:0046872">
    <property type="term" value="F:metal ion binding"/>
    <property type="evidence" value="ECO:0007669"/>
    <property type="project" value="UniProtKB-KW"/>
</dbReference>
<protein>
    <submittedName>
        <fullName evidence="3">Sirohydrochlorin ferrochelatase</fullName>
    </submittedName>
</protein>
<keyword evidence="1" id="KW-0479">Metal-binding</keyword>
<keyword evidence="2" id="KW-0456">Lyase</keyword>
<keyword evidence="4" id="KW-1185">Reference proteome</keyword>
<dbReference type="PANTHER" id="PTHR33542:SF3">
    <property type="entry name" value="SIROHYDROCHLORIN FERROCHELATASE, CHLOROPLASTIC"/>
    <property type="match status" value="1"/>
</dbReference>
<dbReference type="CDD" id="cd03416">
    <property type="entry name" value="CbiX_SirB_N"/>
    <property type="match status" value="1"/>
</dbReference>
<name>A0A1G5PWM0_9RHOB</name>
<sequence length="228" mass="24544">MPLAVLTSHGQPSAPRPPEQKLAELAEQVATHLPGWEVRSATLSTPERLEQQVEPGAVIYPFFMAKGWFTADVLPKRLKDIAVTYAEPFGLDPNLPHFTAQALSSAFIHQGWKPEESQILLAAHGSARGPRAANAAQAFAAALRHELPGPQISCGFVEERPTIAEAAKALPPQSFCLPFFAQAGDHVQEDIPEGLTEAAFQGVTLPVIGALSEVPSLIAQTLLRTHRE</sequence>
<accession>A0A1G5PWM0</accession>
<dbReference type="InterPro" id="IPR002762">
    <property type="entry name" value="CbiX-like"/>
</dbReference>
<gene>
    <name evidence="3" type="ORF">SAMN04488118_102212</name>
</gene>
<dbReference type="GO" id="GO:0016829">
    <property type="term" value="F:lyase activity"/>
    <property type="evidence" value="ECO:0007669"/>
    <property type="project" value="UniProtKB-KW"/>
</dbReference>
<evidence type="ECO:0000256" key="1">
    <source>
        <dbReference type="ARBA" id="ARBA00022723"/>
    </source>
</evidence>
<dbReference type="AlphaFoldDB" id="A0A1G5PWM0"/>
<reference evidence="3 4" key="1">
    <citation type="submission" date="2016-10" db="EMBL/GenBank/DDBJ databases">
        <authorList>
            <person name="de Groot N.N."/>
        </authorList>
    </citation>
    <scope>NUCLEOTIDE SEQUENCE [LARGE SCALE GENOMIC DNA]</scope>
    <source>
        <strain evidence="3 4">U95</strain>
    </source>
</reference>
<dbReference type="InterPro" id="IPR050963">
    <property type="entry name" value="Sirohydro_Cobaltochel/CbiX"/>
</dbReference>
<dbReference type="Proteomes" id="UP000198767">
    <property type="component" value="Unassembled WGS sequence"/>
</dbReference>
<dbReference type="Pfam" id="PF01903">
    <property type="entry name" value="CbiX"/>
    <property type="match status" value="1"/>
</dbReference>
<dbReference type="Gene3D" id="3.40.50.1400">
    <property type="match status" value="2"/>
</dbReference>
<dbReference type="OrthoDB" id="7346027at2"/>
<evidence type="ECO:0000313" key="4">
    <source>
        <dbReference type="Proteomes" id="UP000198767"/>
    </source>
</evidence>
<organism evidence="3 4">
    <name type="scientific">Epibacterium ulvae</name>
    <dbReference type="NCBI Taxonomy" id="1156985"/>
    <lineage>
        <taxon>Bacteria</taxon>
        <taxon>Pseudomonadati</taxon>
        <taxon>Pseudomonadota</taxon>
        <taxon>Alphaproteobacteria</taxon>
        <taxon>Rhodobacterales</taxon>
        <taxon>Roseobacteraceae</taxon>
        <taxon>Epibacterium</taxon>
    </lineage>
</organism>
<dbReference type="PANTHER" id="PTHR33542">
    <property type="entry name" value="SIROHYDROCHLORIN FERROCHELATASE, CHLOROPLASTIC"/>
    <property type="match status" value="1"/>
</dbReference>